<feature type="compositionally biased region" description="Basic residues" evidence="7">
    <location>
        <begin position="641"/>
        <end position="652"/>
    </location>
</feature>
<dbReference type="InterPro" id="IPR006050">
    <property type="entry name" value="DNA_photolyase_N"/>
</dbReference>
<dbReference type="PROSITE" id="PS51645">
    <property type="entry name" value="PHR_CRY_ALPHA_BETA"/>
    <property type="match status" value="1"/>
</dbReference>
<dbReference type="InterPro" id="IPR014729">
    <property type="entry name" value="Rossmann-like_a/b/a_fold"/>
</dbReference>
<dbReference type="InterPro" id="IPR018394">
    <property type="entry name" value="DNA_photolyase_1_CS_C"/>
</dbReference>
<feature type="binding site" evidence="5">
    <location>
        <position position="385"/>
    </location>
    <ligand>
        <name>FAD</name>
        <dbReference type="ChEBI" id="CHEBI:57692"/>
    </ligand>
</feature>
<dbReference type="Proteomes" id="UP001152797">
    <property type="component" value="Unassembled WGS sequence"/>
</dbReference>
<dbReference type="Pfam" id="PF03441">
    <property type="entry name" value="FAD_binding_7"/>
    <property type="match status" value="1"/>
</dbReference>
<dbReference type="EMBL" id="CAMXCT010006805">
    <property type="protein sequence ID" value="CAI4020357.1"/>
    <property type="molecule type" value="Genomic_DNA"/>
</dbReference>
<evidence type="ECO:0000313" key="12">
    <source>
        <dbReference type="Proteomes" id="UP001152797"/>
    </source>
</evidence>
<comment type="caution">
    <text evidence="9">The sequence shown here is derived from an EMBL/GenBank/DDBJ whole genome shotgun (WGS) entry which is preliminary data.</text>
</comment>
<dbReference type="GO" id="GO:0005634">
    <property type="term" value="C:nucleus"/>
    <property type="evidence" value="ECO:0007669"/>
    <property type="project" value="TreeGrafter"/>
</dbReference>
<feature type="site" description="Electron transfer via tryptophanyl radical" evidence="6">
    <location>
        <position position="419"/>
    </location>
</feature>
<feature type="binding site" evidence="5">
    <location>
        <begin position="485"/>
        <end position="487"/>
    </location>
    <ligand>
        <name>FAD</name>
        <dbReference type="ChEBI" id="CHEBI:57692"/>
    </ligand>
</feature>
<dbReference type="GO" id="GO:0043153">
    <property type="term" value="P:entrainment of circadian clock by photoperiod"/>
    <property type="evidence" value="ECO:0007669"/>
    <property type="project" value="TreeGrafter"/>
</dbReference>
<accession>A0A9P1GT65</accession>
<dbReference type="Gene3D" id="1.10.579.10">
    <property type="entry name" value="DNA Cyclobutane Dipyrimidine Photolyase, subunit A, domain 3"/>
    <property type="match status" value="1"/>
</dbReference>
<dbReference type="OrthoDB" id="447766at2759"/>
<evidence type="ECO:0000256" key="6">
    <source>
        <dbReference type="PIRSR" id="PIRSR602081-2"/>
    </source>
</evidence>
<feature type="region of interest" description="Disordered" evidence="7">
    <location>
        <begin position="30"/>
        <end position="52"/>
    </location>
</feature>
<dbReference type="GO" id="GO:0006139">
    <property type="term" value="P:nucleobase-containing compound metabolic process"/>
    <property type="evidence" value="ECO:0007669"/>
    <property type="project" value="UniProtKB-ARBA"/>
</dbReference>
<sequence>MRRWGRNLAKVEATIDLTGSIEVSSQLPAVEGQKQVEAEPTQGRGSESSRVTDPKCVCTVPINPSVSLGFHSKLRAKQCKAYLAPDVRVQRKVQGGASVMVWLRPFDLRLHDQPALFHAAQTRKAVHLVFAWSDEEDEAEGGWQIAGTAAAFFLHHAIASLDASIQQRFGNSIVVRKGSSAAQAVLQAALDAGVEEVFSSHSCEPSGMAGHSVDQSVQGALQDVGIKLRLFNSFLLYDIKQIRIDLGTYRGHFGTLTPFHHACMAQRVEKPLPEPPVLPAPESLRDDGLTSLGFTSMPVRANGTVLNWGASILEHWNISETAALEILRRFLSPGGGLQRYEQGRQLADASAVTRISPYLRFGMLSSRFMFYEMKAAGAKEQSIVYWRRLVWRDLAYWQRSMFPQMRDKPIRAHYEGQSWNADPVALRRWQTGQTGFPLVDAGMRELWTTGWMAQNVRMAAAILLCEHLNIHWIEGEKWFHHTLVDADQAINSMMWQNAGKSGLDQWNFTMNAASAGKTQDPKGHYIRRWCPELSKLPAQYAHAPWEAPEQVLKEAGVSLGPKGTYPHRILVDLSTAAWKSAEAIREQRKRSRDWINDQGYDLIVIPRGASVAHDGQKFRVFTKPEYRNSGSRGHTDDGKGKGKSRSKGRGKGRQNWDRERIDQDYGHDCASSGQKVLDEYMRAWGA</sequence>
<keyword evidence="3 5" id="KW-0274">FAD</keyword>
<evidence type="ECO:0000256" key="3">
    <source>
        <dbReference type="ARBA" id="ARBA00022827"/>
    </source>
</evidence>
<dbReference type="GO" id="GO:0071949">
    <property type="term" value="F:FAD binding"/>
    <property type="evidence" value="ECO:0007669"/>
    <property type="project" value="TreeGrafter"/>
</dbReference>
<proteinExistence type="inferred from homology"/>
<dbReference type="GO" id="GO:0032922">
    <property type="term" value="P:circadian regulation of gene expression"/>
    <property type="evidence" value="ECO:0007669"/>
    <property type="project" value="TreeGrafter"/>
</dbReference>
<dbReference type="SUPFAM" id="SSF52425">
    <property type="entry name" value="Cryptochrome/photolyase, N-terminal domain"/>
    <property type="match status" value="1"/>
</dbReference>
<dbReference type="InterPro" id="IPR036134">
    <property type="entry name" value="Crypto/Photolyase_FAD-like_sf"/>
</dbReference>
<dbReference type="PANTHER" id="PTHR11455">
    <property type="entry name" value="CRYPTOCHROME"/>
    <property type="match status" value="1"/>
</dbReference>
<dbReference type="AlphaFoldDB" id="A0A9P1GT65"/>
<dbReference type="InterPro" id="IPR005101">
    <property type="entry name" value="Cryptochr/Photolyase_FAD-bd"/>
</dbReference>
<protein>
    <submittedName>
        <fullName evidence="11">Cryptochrome-1</fullName>
    </submittedName>
</protein>
<feature type="binding site" evidence="5">
    <location>
        <position position="340"/>
    </location>
    <ligand>
        <name>FAD</name>
        <dbReference type="ChEBI" id="CHEBI:57692"/>
    </ligand>
</feature>
<gene>
    <name evidence="9" type="ORF">C1SCF055_LOCUS44777</name>
</gene>
<feature type="compositionally biased region" description="Basic and acidic residues" evidence="7">
    <location>
        <begin position="654"/>
        <end position="667"/>
    </location>
</feature>
<keyword evidence="2 5" id="KW-0285">Flavoprotein</keyword>
<feature type="region of interest" description="Disordered" evidence="7">
    <location>
        <begin position="622"/>
        <end position="672"/>
    </location>
</feature>
<dbReference type="EMBL" id="CAMXCT020006805">
    <property type="protein sequence ID" value="CAL1173732.1"/>
    <property type="molecule type" value="Genomic_DNA"/>
</dbReference>
<evidence type="ECO:0000256" key="4">
    <source>
        <dbReference type="ARBA" id="ARBA00022991"/>
    </source>
</evidence>
<dbReference type="GO" id="GO:0005737">
    <property type="term" value="C:cytoplasm"/>
    <property type="evidence" value="ECO:0007669"/>
    <property type="project" value="TreeGrafter"/>
</dbReference>
<dbReference type="Pfam" id="PF00875">
    <property type="entry name" value="DNA_photolyase"/>
    <property type="match status" value="1"/>
</dbReference>
<dbReference type="InterPro" id="IPR036155">
    <property type="entry name" value="Crypto/Photolyase_N_sf"/>
</dbReference>
<comment type="cofactor">
    <cofactor evidence="5">
        <name>FAD</name>
        <dbReference type="ChEBI" id="CHEBI:57692"/>
    </cofactor>
    <text evidence="5">Binds 1 FAD per subunit.</text>
</comment>
<dbReference type="PANTHER" id="PTHR11455:SF18">
    <property type="entry name" value="SI:CH1073-390K14.1"/>
    <property type="match status" value="1"/>
</dbReference>
<dbReference type="InterPro" id="IPR002081">
    <property type="entry name" value="Cryptochrome/DNA_photolyase_1"/>
</dbReference>
<keyword evidence="12" id="KW-1185">Reference proteome</keyword>
<reference evidence="10" key="2">
    <citation type="submission" date="2024-04" db="EMBL/GenBank/DDBJ databases">
        <authorList>
            <person name="Chen Y."/>
            <person name="Shah S."/>
            <person name="Dougan E. K."/>
            <person name="Thang M."/>
            <person name="Chan C."/>
        </authorList>
    </citation>
    <scope>NUCLEOTIDE SEQUENCE [LARGE SCALE GENOMIC DNA]</scope>
</reference>
<evidence type="ECO:0000256" key="7">
    <source>
        <dbReference type="SAM" id="MobiDB-lite"/>
    </source>
</evidence>
<dbReference type="GO" id="GO:0003677">
    <property type="term" value="F:DNA binding"/>
    <property type="evidence" value="ECO:0007669"/>
    <property type="project" value="TreeGrafter"/>
</dbReference>
<feature type="site" description="Electron transfer via tryptophanyl radical" evidence="6">
    <location>
        <position position="495"/>
    </location>
</feature>
<dbReference type="PRINTS" id="PR00147">
    <property type="entry name" value="DNAPHOTLYASE"/>
</dbReference>
<dbReference type="GO" id="GO:0003904">
    <property type="term" value="F:deoxyribodipyrimidine photo-lyase activity"/>
    <property type="evidence" value="ECO:0007669"/>
    <property type="project" value="TreeGrafter"/>
</dbReference>
<evidence type="ECO:0000313" key="10">
    <source>
        <dbReference type="EMBL" id="CAL1173732.1"/>
    </source>
</evidence>
<dbReference type="Gene3D" id="1.25.40.80">
    <property type="match status" value="1"/>
</dbReference>
<comment type="similarity">
    <text evidence="1">Belongs to the DNA photolyase class-1 family.</text>
</comment>
<feature type="site" description="Electron transfer via tryptophanyl radical" evidence="6">
    <location>
        <position position="472"/>
    </location>
</feature>
<dbReference type="SUPFAM" id="SSF48173">
    <property type="entry name" value="Cryptochrome/photolyase FAD-binding domain"/>
    <property type="match status" value="1"/>
</dbReference>
<reference evidence="9" key="1">
    <citation type="submission" date="2022-10" db="EMBL/GenBank/DDBJ databases">
        <authorList>
            <person name="Chen Y."/>
            <person name="Dougan E. K."/>
            <person name="Chan C."/>
            <person name="Rhodes N."/>
            <person name="Thang M."/>
        </authorList>
    </citation>
    <scope>NUCLEOTIDE SEQUENCE</scope>
</reference>
<dbReference type="PROSITE" id="PS00394">
    <property type="entry name" value="DNA_PHOTOLYASES_1_1"/>
    <property type="match status" value="1"/>
</dbReference>
<evidence type="ECO:0000259" key="8">
    <source>
        <dbReference type="PROSITE" id="PS51645"/>
    </source>
</evidence>
<dbReference type="Gene3D" id="3.40.50.620">
    <property type="entry name" value="HUPs"/>
    <property type="match status" value="1"/>
</dbReference>
<feature type="domain" description="Photolyase/cryptochrome alpha/beta" evidence="8">
    <location>
        <begin position="98"/>
        <end position="236"/>
    </location>
</feature>
<organism evidence="9">
    <name type="scientific">Cladocopium goreaui</name>
    <dbReference type="NCBI Taxonomy" id="2562237"/>
    <lineage>
        <taxon>Eukaryota</taxon>
        <taxon>Sar</taxon>
        <taxon>Alveolata</taxon>
        <taxon>Dinophyceae</taxon>
        <taxon>Suessiales</taxon>
        <taxon>Symbiodiniaceae</taxon>
        <taxon>Cladocopium</taxon>
    </lineage>
</organism>
<evidence type="ECO:0000313" key="9">
    <source>
        <dbReference type="EMBL" id="CAI4020357.1"/>
    </source>
</evidence>
<evidence type="ECO:0000256" key="2">
    <source>
        <dbReference type="ARBA" id="ARBA00022630"/>
    </source>
</evidence>
<dbReference type="GO" id="GO:0006950">
    <property type="term" value="P:response to stress"/>
    <property type="evidence" value="ECO:0007669"/>
    <property type="project" value="UniProtKB-ARBA"/>
</dbReference>
<evidence type="ECO:0000313" key="11">
    <source>
        <dbReference type="EMBL" id="CAL4807669.1"/>
    </source>
</evidence>
<dbReference type="EMBL" id="CAMXCT030006805">
    <property type="protein sequence ID" value="CAL4807669.1"/>
    <property type="molecule type" value="Genomic_DNA"/>
</dbReference>
<keyword evidence="4" id="KW-0157">Chromophore</keyword>
<name>A0A9P1GT65_9DINO</name>
<evidence type="ECO:0000256" key="1">
    <source>
        <dbReference type="ARBA" id="ARBA00005862"/>
    </source>
</evidence>
<evidence type="ECO:0000256" key="5">
    <source>
        <dbReference type="PIRSR" id="PIRSR602081-1"/>
    </source>
</evidence>